<dbReference type="Pfam" id="PF10282">
    <property type="entry name" value="Lactonase"/>
    <property type="match status" value="1"/>
</dbReference>
<keyword evidence="2" id="KW-0732">Signal</keyword>
<organism evidence="3 4">
    <name type="scientific">Diaporthe helianthi</name>
    <dbReference type="NCBI Taxonomy" id="158607"/>
    <lineage>
        <taxon>Eukaryota</taxon>
        <taxon>Fungi</taxon>
        <taxon>Dikarya</taxon>
        <taxon>Ascomycota</taxon>
        <taxon>Pezizomycotina</taxon>
        <taxon>Sordariomycetes</taxon>
        <taxon>Sordariomycetidae</taxon>
        <taxon>Diaporthales</taxon>
        <taxon>Diaporthaceae</taxon>
        <taxon>Diaporthe</taxon>
    </lineage>
</organism>
<evidence type="ECO:0008006" key="5">
    <source>
        <dbReference type="Google" id="ProtNLM"/>
    </source>
</evidence>
<comment type="caution">
    <text evidence="3">The sequence shown here is derived from an EMBL/GenBank/DDBJ whole genome shotgun (WGS) entry which is preliminary data.</text>
</comment>
<evidence type="ECO:0000256" key="1">
    <source>
        <dbReference type="ARBA" id="ARBA00005564"/>
    </source>
</evidence>
<dbReference type="InParanoid" id="A0A2P5HN20"/>
<evidence type="ECO:0000313" key="3">
    <source>
        <dbReference type="EMBL" id="POS71635.1"/>
    </source>
</evidence>
<dbReference type="EMBL" id="MAVT02001213">
    <property type="protein sequence ID" value="POS71635.1"/>
    <property type="molecule type" value="Genomic_DNA"/>
</dbReference>
<feature type="signal peptide" evidence="2">
    <location>
        <begin position="1"/>
        <end position="21"/>
    </location>
</feature>
<dbReference type="PANTHER" id="PTHR30344">
    <property type="entry name" value="6-PHOSPHOGLUCONOLACTONASE-RELATED"/>
    <property type="match status" value="1"/>
</dbReference>
<dbReference type="InterPro" id="IPR011048">
    <property type="entry name" value="Haem_d1_sf"/>
</dbReference>
<dbReference type="SUPFAM" id="SSF51004">
    <property type="entry name" value="C-terminal (heme d1) domain of cytochrome cd1-nitrite reductase"/>
    <property type="match status" value="1"/>
</dbReference>
<dbReference type="STRING" id="158607.A0A2P5HN20"/>
<dbReference type="PANTHER" id="PTHR30344:SF1">
    <property type="entry name" value="6-PHOSPHOGLUCONOLACTONASE"/>
    <property type="match status" value="1"/>
</dbReference>
<keyword evidence="4" id="KW-1185">Reference proteome</keyword>
<dbReference type="GO" id="GO:0017057">
    <property type="term" value="F:6-phosphogluconolactonase activity"/>
    <property type="evidence" value="ECO:0007669"/>
    <property type="project" value="TreeGrafter"/>
</dbReference>
<dbReference type="Gene3D" id="2.130.10.10">
    <property type="entry name" value="YVTN repeat-like/Quinoprotein amine dehydrogenase"/>
    <property type="match status" value="1"/>
</dbReference>
<dbReference type="InterPro" id="IPR019405">
    <property type="entry name" value="Lactonase_7-beta_prop"/>
</dbReference>
<evidence type="ECO:0000313" key="4">
    <source>
        <dbReference type="Proteomes" id="UP000094444"/>
    </source>
</evidence>
<gene>
    <name evidence="3" type="ORF">DHEL01_v209970</name>
</gene>
<name>A0A2P5HN20_DIAHE</name>
<evidence type="ECO:0000256" key="2">
    <source>
        <dbReference type="SAM" id="SignalP"/>
    </source>
</evidence>
<accession>A0A2P5HN20</accession>
<dbReference type="Proteomes" id="UP000094444">
    <property type="component" value="Unassembled WGS sequence"/>
</dbReference>
<proteinExistence type="inferred from homology"/>
<dbReference type="InterPro" id="IPR050282">
    <property type="entry name" value="Cycloisomerase_2"/>
</dbReference>
<feature type="chain" id="PRO_5015192061" description="6-phosphogluconolactonase" evidence="2">
    <location>
        <begin position="22"/>
        <end position="425"/>
    </location>
</feature>
<dbReference type="InterPro" id="IPR015943">
    <property type="entry name" value="WD40/YVTN_repeat-like_dom_sf"/>
</dbReference>
<dbReference type="AlphaFoldDB" id="A0A2P5HN20"/>
<protein>
    <recommendedName>
        <fullName evidence="5">6-phosphogluconolactonase</fullName>
    </recommendedName>
</protein>
<comment type="similarity">
    <text evidence="1">Belongs to the cycloisomerase 2 family.</text>
</comment>
<sequence>MMPSMSPRALLTVALAATATAMPTTTTTLSGTPSLRYRRQNSSAADSAQKLFVGGGPSGIVGAADFDGASFNLVANDSTAGTSASWMAFKEPNLLYAVEENSNDTRLFNFDAATNELKLVQTAEGSSGVVYLEFNQEKTVMVGAAYGQGQIDVWDVSAPDGSLKLLKQIPAGGTPGPVAGRQDSSPDPDPHQALLEPSGRFFVVNDLGTDSILVLDSQNDFNISNRVTVEAGSGPRHGAFIPAGAEKATHYFLACEITSVVKAFELTYTGDNLELNEVQSLSSFGADFPPADPETAAAGELVTSSCGKHLYVSNRLTGNATDSISHFSIDTSNAAAPLAFVDQISSGGLVPRMFSMAGDESVLFSTNQDGENGLLALARDASTGSLTEAPVASLHVDKFGGPTFGPQFVMELAKTGSKSGTSIAC</sequence>
<reference evidence="3" key="1">
    <citation type="submission" date="2017-09" db="EMBL/GenBank/DDBJ databases">
        <title>Polyketide synthases of a Diaporthe helianthi virulent isolate.</title>
        <authorList>
            <person name="Baroncelli R."/>
        </authorList>
    </citation>
    <scope>NUCLEOTIDE SEQUENCE [LARGE SCALE GENOMIC DNA]</scope>
    <source>
        <strain evidence="3">7/96</strain>
    </source>
</reference>
<dbReference type="OrthoDB" id="9972196at2759"/>